<comment type="subunit">
    <text evidence="1">Homodimer.</text>
</comment>
<comment type="subcellular location">
    <subcellularLocation>
        <location evidence="1">Secreted</location>
        <location evidence="1">Extracellular space</location>
        <location evidence="1">Apoplast</location>
    </subcellularLocation>
</comment>
<dbReference type="InterPro" id="IPR004265">
    <property type="entry name" value="Dirigent"/>
</dbReference>
<keyword evidence="1" id="KW-0964">Secreted</keyword>
<name>A0AAV0M9S7_9ROSI</name>
<evidence type="ECO:0000313" key="2">
    <source>
        <dbReference type="EMBL" id="CAI0443013.1"/>
    </source>
</evidence>
<accession>A0AAV0M9S7</accession>
<dbReference type="AlphaFoldDB" id="A0AAV0M9S7"/>
<proteinExistence type="inferred from homology"/>
<evidence type="ECO:0000256" key="1">
    <source>
        <dbReference type="RuleBase" id="RU363099"/>
    </source>
</evidence>
<dbReference type="Proteomes" id="UP001154282">
    <property type="component" value="Unassembled WGS sequence"/>
</dbReference>
<comment type="caution">
    <text evidence="2">The sequence shown here is derived from an EMBL/GenBank/DDBJ whole genome shotgun (WGS) entry which is preliminary data.</text>
</comment>
<dbReference type="EMBL" id="CAMGYJ010000007">
    <property type="protein sequence ID" value="CAI0443013.1"/>
    <property type="molecule type" value="Genomic_DNA"/>
</dbReference>
<comment type="function">
    <text evidence="1">Dirigent proteins impart stereoselectivity on the phenoxy radical-coupling reaction, yielding optically active lignans from two molecules of coniferyl alcohol in the biosynthesis of lignans, flavonolignans, and alkaloids and thus plays a central role in plant secondary metabolism.</text>
</comment>
<sequence length="223" mass="24062">MFIFCYSIFIATIINHSSSLARTIANPTPPSTHHHLHQNLTFLMQNLLNATYHAATTKLTSQIPSPKPLGLFPPSTGILIPQQPSIVPTVSAAAGFTKQALTTPKLACYHSQPELPWRKEGVYVASSEDGTSYMVAMTANLNGGGSSCWGGDQKGINGDGLRFFGVHSKRNKGESHIAVIGGAGKYEGANGFAVMEVVDLSSNFAIVEEYRRDEFLLFTVYLG</sequence>
<protein>
    <recommendedName>
        <fullName evidence="1">Dirigent protein</fullName>
    </recommendedName>
</protein>
<dbReference type="GO" id="GO:0048046">
    <property type="term" value="C:apoplast"/>
    <property type="evidence" value="ECO:0007669"/>
    <property type="project" value="UniProtKB-SubCell"/>
</dbReference>
<evidence type="ECO:0000313" key="3">
    <source>
        <dbReference type="Proteomes" id="UP001154282"/>
    </source>
</evidence>
<gene>
    <name evidence="2" type="ORF">LITE_LOCUS27489</name>
</gene>
<keyword evidence="1" id="KW-0052">Apoplast</keyword>
<organism evidence="2 3">
    <name type="scientific">Linum tenue</name>
    <dbReference type="NCBI Taxonomy" id="586396"/>
    <lineage>
        <taxon>Eukaryota</taxon>
        <taxon>Viridiplantae</taxon>
        <taxon>Streptophyta</taxon>
        <taxon>Embryophyta</taxon>
        <taxon>Tracheophyta</taxon>
        <taxon>Spermatophyta</taxon>
        <taxon>Magnoliopsida</taxon>
        <taxon>eudicotyledons</taxon>
        <taxon>Gunneridae</taxon>
        <taxon>Pentapetalae</taxon>
        <taxon>rosids</taxon>
        <taxon>fabids</taxon>
        <taxon>Malpighiales</taxon>
        <taxon>Linaceae</taxon>
        <taxon>Linum</taxon>
    </lineage>
</organism>
<keyword evidence="3" id="KW-1185">Reference proteome</keyword>
<dbReference type="PANTHER" id="PTHR46215:SF17">
    <property type="entry name" value="DIRIGENT PROTEIN"/>
    <property type="match status" value="1"/>
</dbReference>
<dbReference type="PANTHER" id="PTHR46215">
    <property type="entry name" value="DIRIGENT PROTEIN 24-RELATED"/>
    <property type="match status" value="1"/>
</dbReference>
<dbReference type="Pfam" id="PF03018">
    <property type="entry name" value="Dirigent"/>
    <property type="match status" value="1"/>
</dbReference>
<comment type="similarity">
    <text evidence="1">Belongs to the plant dirigent protein family.</text>
</comment>
<reference evidence="2" key="1">
    <citation type="submission" date="2022-08" db="EMBL/GenBank/DDBJ databases">
        <authorList>
            <person name="Gutierrez-Valencia J."/>
        </authorList>
    </citation>
    <scope>NUCLEOTIDE SEQUENCE</scope>
</reference>